<keyword evidence="1" id="KW-0238">DNA-binding</keyword>
<keyword evidence="4" id="KW-1185">Reference proteome</keyword>
<dbReference type="Gene3D" id="1.10.10.10">
    <property type="entry name" value="Winged helix-like DNA-binding domain superfamily/Winged helix DNA-binding domain"/>
    <property type="match status" value="1"/>
</dbReference>
<protein>
    <submittedName>
        <fullName evidence="3">LuxR family transcriptional regulator</fullName>
    </submittedName>
</protein>
<evidence type="ECO:0000313" key="4">
    <source>
        <dbReference type="Proteomes" id="UP000240892"/>
    </source>
</evidence>
<gene>
    <name evidence="3" type="ORF">C8256_14005</name>
</gene>
<evidence type="ECO:0000256" key="1">
    <source>
        <dbReference type="ARBA" id="ARBA00023125"/>
    </source>
</evidence>
<dbReference type="RefSeq" id="WP_106927714.1">
    <property type="nucleotide sequence ID" value="NZ_CABMMU010000010.1"/>
</dbReference>
<dbReference type="GO" id="GO:0006355">
    <property type="term" value="P:regulation of DNA-templated transcription"/>
    <property type="evidence" value="ECO:0007669"/>
    <property type="project" value="InterPro"/>
</dbReference>
<evidence type="ECO:0000313" key="3">
    <source>
        <dbReference type="EMBL" id="PSR46132.1"/>
    </source>
</evidence>
<feature type="domain" description="HTH luxR-type" evidence="2">
    <location>
        <begin position="122"/>
        <end position="179"/>
    </location>
</feature>
<dbReference type="EMBL" id="PYHO01000010">
    <property type="protein sequence ID" value="PSR46132.1"/>
    <property type="molecule type" value="Genomic_DNA"/>
</dbReference>
<evidence type="ECO:0000259" key="2">
    <source>
        <dbReference type="SMART" id="SM00421"/>
    </source>
</evidence>
<dbReference type="SUPFAM" id="SSF46894">
    <property type="entry name" value="C-terminal effector domain of the bipartite response regulators"/>
    <property type="match status" value="1"/>
</dbReference>
<accession>A0A2T2Y0U2</accession>
<dbReference type="InterPro" id="IPR016032">
    <property type="entry name" value="Sig_transdc_resp-reg_C-effctor"/>
</dbReference>
<dbReference type="SMART" id="SM00421">
    <property type="entry name" value="HTH_LUXR"/>
    <property type="match status" value="1"/>
</dbReference>
<sequence>MATSILLVTQDSYLVRGIELLFPDIIQLDSIDRKVFDGGADEYSVLIDSRSPLHCYDYLILDAMRSKKPISCIMLDMRYREAEMLNMKVFLHSLLAPTDTAALFTLLLNMKSRRLTPVWLENLALSACEKRMLRLLMAGRTMEEVADALNTSARGLYRQRTELSERLGVENFNEACLFIFKNNLLEAVDDTGLLGRRRVSSG</sequence>
<dbReference type="GO" id="GO:0003677">
    <property type="term" value="F:DNA binding"/>
    <property type="evidence" value="ECO:0007669"/>
    <property type="project" value="UniProtKB-KW"/>
</dbReference>
<dbReference type="InterPro" id="IPR036388">
    <property type="entry name" value="WH-like_DNA-bd_sf"/>
</dbReference>
<dbReference type="InterPro" id="IPR000792">
    <property type="entry name" value="Tscrpt_reg_LuxR_C"/>
</dbReference>
<dbReference type="AlphaFoldDB" id="A0A2T2Y0U2"/>
<proteinExistence type="predicted"/>
<reference evidence="3 4" key="1">
    <citation type="submission" date="2018-03" db="EMBL/GenBank/DDBJ databases">
        <title>First report of an OXA-48+CTX-M-M-producing Kluyvera ascorbata clone recovered from patients admitted in a University Hospital in Madrid, Spain.</title>
        <authorList>
            <person name="Hernandez-Garcia M."/>
            <person name="Leon-Sampedro R."/>
            <person name="Perez-Viso B."/>
            <person name="Morosini M.I."/>
            <person name="Lopez-Fresnena N."/>
            <person name="Coque T.M."/>
            <person name="Bonten M."/>
            <person name="Malhotra-Kumar S."/>
            <person name="Ruiz-Garbajosa P."/>
            <person name="Canton R."/>
        </authorList>
    </citation>
    <scope>NUCLEOTIDE SEQUENCE [LARGE SCALE GENOMIC DNA]</scope>
    <source>
        <strain evidence="3 4">KA2</strain>
    </source>
</reference>
<dbReference type="Proteomes" id="UP000240892">
    <property type="component" value="Unassembled WGS sequence"/>
</dbReference>
<organism evidence="3 4">
    <name type="scientific">Kluyvera genomosp. 2</name>
    <dbReference type="NCBI Taxonomy" id="2774054"/>
    <lineage>
        <taxon>Bacteria</taxon>
        <taxon>Pseudomonadati</taxon>
        <taxon>Pseudomonadota</taxon>
        <taxon>Gammaproteobacteria</taxon>
        <taxon>Enterobacterales</taxon>
        <taxon>Enterobacteriaceae</taxon>
        <taxon>Kluyvera</taxon>
    </lineage>
</organism>
<name>A0A2T2Y0U2_9ENTR</name>
<comment type="caution">
    <text evidence="3">The sequence shown here is derived from an EMBL/GenBank/DDBJ whole genome shotgun (WGS) entry which is preliminary data.</text>
</comment>